<dbReference type="Proteomes" id="UP000005237">
    <property type="component" value="Unassembled WGS sequence"/>
</dbReference>
<dbReference type="AlphaFoldDB" id="A0A8R1IMX2"/>
<organism evidence="2 3">
    <name type="scientific">Caenorhabditis japonica</name>
    <dbReference type="NCBI Taxonomy" id="281687"/>
    <lineage>
        <taxon>Eukaryota</taxon>
        <taxon>Metazoa</taxon>
        <taxon>Ecdysozoa</taxon>
        <taxon>Nematoda</taxon>
        <taxon>Chromadorea</taxon>
        <taxon>Rhabditida</taxon>
        <taxon>Rhabditina</taxon>
        <taxon>Rhabditomorpha</taxon>
        <taxon>Rhabditoidea</taxon>
        <taxon>Rhabditidae</taxon>
        <taxon>Peloderinae</taxon>
        <taxon>Caenorhabditis</taxon>
    </lineage>
</organism>
<keyword evidence="3" id="KW-1185">Reference proteome</keyword>
<dbReference type="Pfam" id="PF17906">
    <property type="entry name" value="HTH_48"/>
    <property type="match status" value="1"/>
</dbReference>
<reference evidence="2" key="2">
    <citation type="submission" date="2022-06" db="UniProtKB">
        <authorList>
            <consortium name="EnsemblMetazoa"/>
        </authorList>
    </citation>
    <scope>IDENTIFICATION</scope>
    <source>
        <strain evidence="2">DF5081</strain>
    </source>
</reference>
<name>A0A8R1IMX2_CAEJA</name>
<evidence type="ECO:0000259" key="1">
    <source>
        <dbReference type="Pfam" id="PF17906"/>
    </source>
</evidence>
<accession>A0A8R1IMX2</accession>
<dbReference type="EnsemblMetazoa" id="CJA36234.1">
    <property type="protein sequence ID" value="CJA36234.1"/>
    <property type="gene ID" value="WBGene00212081"/>
</dbReference>
<proteinExistence type="predicted"/>
<evidence type="ECO:0000313" key="3">
    <source>
        <dbReference type="Proteomes" id="UP000005237"/>
    </source>
</evidence>
<protein>
    <recommendedName>
        <fullName evidence="1">Mos1 transposase HTH domain-containing protein</fullName>
    </recommendedName>
</protein>
<feature type="domain" description="Mos1 transposase HTH" evidence="1">
    <location>
        <begin position="9"/>
        <end position="48"/>
    </location>
</feature>
<evidence type="ECO:0000313" key="2">
    <source>
        <dbReference type="EnsemblMetazoa" id="CJA36234.1"/>
    </source>
</evidence>
<reference evidence="3" key="1">
    <citation type="submission" date="2010-08" db="EMBL/GenBank/DDBJ databases">
        <authorList>
            <consortium name="Caenorhabditis japonica Sequencing Consortium"/>
            <person name="Wilson R.K."/>
        </authorList>
    </citation>
    <scope>NUCLEOTIDE SEQUENCE [LARGE SCALE GENOMIC DNA]</scope>
    <source>
        <strain evidence="3">DF5081</strain>
    </source>
</reference>
<dbReference type="InterPro" id="IPR041426">
    <property type="entry name" value="Mos1_HTH"/>
</dbReference>
<sequence length="72" mass="8014">MPAIFVPSRIHTRNFILFLFLSDLKNPDIHKKLTSVYKSHAPAPNTIKTVLTASSIKEGHTVRDGRPSSIVC</sequence>